<dbReference type="PANTHER" id="PTHR30344:SF1">
    <property type="entry name" value="6-PHOSPHOGLUCONOLACTONASE"/>
    <property type="match status" value="1"/>
</dbReference>
<dbReference type="PROSITE" id="PS51257">
    <property type="entry name" value="PROKAR_LIPOPROTEIN"/>
    <property type="match status" value="1"/>
</dbReference>
<dbReference type="InterPro" id="IPR019405">
    <property type="entry name" value="Lactonase_7-beta_prop"/>
</dbReference>
<dbReference type="Gene3D" id="2.130.10.10">
    <property type="entry name" value="YVTN repeat-like/Quinoprotein amine dehydrogenase"/>
    <property type="match status" value="1"/>
</dbReference>
<dbReference type="InterPro" id="IPR050282">
    <property type="entry name" value="Cycloisomerase_2"/>
</dbReference>
<dbReference type="AlphaFoldDB" id="A0A2P6CBK6"/>
<dbReference type="Pfam" id="PF10282">
    <property type="entry name" value="Lactonase"/>
    <property type="match status" value="1"/>
</dbReference>
<evidence type="ECO:0000256" key="2">
    <source>
        <dbReference type="ARBA" id="ARBA00022526"/>
    </source>
</evidence>
<keyword evidence="4" id="KW-1185">Reference proteome</keyword>
<keyword evidence="2" id="KW-0119">Carbohydrate metabolism</keyword>
<dbReference type="Proteomes" id="UP000247345">
    <property type="component" value="Unassembled WGS sequence"/>
</dbReference>
<gene>
    <name evidence="3" type="ORF">BTO14_02670</name>
</gene>
<protein>
    <submittedName>
        <fullName evidence="3">6-phosphogluconolactonase</fullName>
    </submittedName>
</protein>
<evidence type="ECO:0000313" key="4">
    <source>
        <dbReference type="Proteomes" id="UP000247345"/>
    </source>
</evidence>
<dbReference type="GO" id="GO:0017057">
    <property type="term" value="F:6-phosphogluconolactonase activity"/>
    <property type="evidence" value="ECO:0007669"/>
    <property type="project" value="TreeGrafter"/>
</dbReference>
<name>A0A2P6CBK6_9FLAO</name>
<dbReference type="InterPro" id="IPR011048">
    <property type="entry name" value="Haem_d1_sf"/>
</dbReference>
<dbReference type="OrthoDB" id="9790815at2"/>
<comment type="caution">
    <text evidence="3">The sequence shown here is derived from an EMBL/GenBank/DDBJ whole genome shotgun (WGS) entry which is preliminary data.</text>
</comment>
<accession>A0A2P6CBK6</accession>
<dbReference type="InterPro" id="IPR015943">
    <property type="entry name" value="WD40/YVTN_repeat-like_dom_sf"/>
</dbReference>
<dbReference type="GO" id="GO:0005829">
    <property type="term" value="C:cytosol"/>
    <property type="evidence" value="ECO:0007669"/>
    <property type="project" value="TreeGrafter"/>
</dbReference>
<dbReference type="GO" id="GO:0006006">
    <property type="term" value="P:glucose metabolic process"/>
    <property type="evidence" value="ECO:0007669"/>
    <property type="project" value="UniProtKB-KW"/>
</dbReference>
<evidence type="ECO:0000313" key="3">
    <source>
        <dbReference type="EMBL" id="PQJ72218.1"/>
    </source>
</evidence>
<keyword evidence="2" id="KW-0313">Glucose metabolism</keyword>
<dbReference type="SUPFAM" id="SSF51004">
    <property type="entry name" value="C-terminal (heme d1) domain of cytochrome cd1-nitrite reductase"/>
    <property type="match status" value="1"/>
</dbReference>
<proteinExistence type="inferred from homology"/>
<organism evidence="3 4">
    <name type="scientific">Polaribacter butkevichii</name>
    <dbReference type="NCBI Taxonomy" id="218490"/>
    <lineage>
        <taxon>Bacteria</taxon>
        <taxon>Pseudomonadati</taxon>
        <taxon>Bacteroidota</taxon>
        <taxon>Flavobacteriia</taxon>
        <taxon>Flavobacteriales</taxon>
        <taxon>Flavobacteriaceae</taxon>
    </lineage>
</organism>
<dbReference type="RefSeq" id="WP_105047879.1">
    <property type="nucleotide sequence ID" value="NZ_CP150661.1"/>
</dbReference>
<dbReference type="PANTHER" id="PTHR30344">
    <property type="entry name" value="6-PHOSPHOGLUCONOLACTONASE-RELATED"/>
    <property type="match status" value="1"/>
</dbReference>
<dbReference type="EMBL" id="MSCK01000001">
    <property type="protein sequence ID" value="PQJ72218.1"/>
    <property type="molecule type" value="Genomic_DNA"/>
</dbReference>
<reference evidence="3 4" key="1">
    <citation type="submission" date="2016-12" db="EMBL/GenBank/DDBJ databases">
        <title>Trade-off between light-utilization and light-protection in marine flavobacteria.</title>
        <authorList>
            <person name="Kumagai Y."/>
            <person name="Yoshizawa S."/>
            <person name="Kogure K."/>
            <person name="Iwasaki W."/>
        </authorList>
    </citation>
    <scope>NUCLEOTIDE SEQUENCE [LARGE SCALE GENOMIC DNA]</scope>
    <source>
        <strain evidence="3 4">KCTC 12100</strain>
    </source>
</reference>
<comment type="similarity">
    <text evidence="1">Belongs to the cycloisomerase 2 family.</text>
</comment>
<evidence type="ECO:0000256" key="1">
    <source>
        <dbReference type="ARBA" id="ARBA00005564"/>
    </source>
</evidence>
<sequence length="373" mass="40953">MKLLSLFLVSIFLFGCKSETGKKASLKNETMETTFYVGTYTKKDSKGIYKYQISEEGKLTRIGLVAETINPTFLVKSKDKKTLFSVGETDANGIGYVKSFKITKDALQLISNEKSGGSGPCFVAVNDDNYVVTANYRSGSVGLLKADASGKLSTLLDVQQHVGKGTTERQKGPHAHSAWFHPAKKEVISVDLGTNELLFSTIDTHTNQLVATAQKSLKMEDGAGPRHLTFHPNNKWIYVLNELDNTVSLVKEKDGKYFVDFSIATLPSDFTAFSKAADIHITKDGKFLYASNRGHESIVMYAVNSENGTLKTIGYEPVLGKHPRNFSLSPDEQFLLVANQDTDNIVSFKRDATTGTLTFVSEVAAPMPVCILF</sequence>